<dbReference type="AlphaFoldDB" id="A0AAF1BKS5"/>
<keyword evidence="2" id="KW-1185">Reference proteome</keyword>
<reference evidence="1" key="1">
    <citation type="submission" date="2023-10" db="EMBL/GenBank/DDBJ databases">
        <authorList>
            <person name="Noh H."/>
        </authorList>
    </citation>
    <scope>NUCLEOTIDE SEQUENCE</scope>
    <source>
        <strain evidence="1">DUCC4014</strain>
    </source>
</reference>
<dbReference type="RefSeq" id="XP_062625981.1">
    <property type="nucleotide sequence ID" value="XM_062769997.1"/>
</dbReference>
<sequence length="458" mass="51080">MTEATTLPLDFALYPHVVDRIVSYADASCLAALRATCQTFRRSVERRMYSHIAVRVSGPPPTFRSDGVRIHPYDTPEGYAGFKVELFAPSNSAPVSHRVPGLRWPEPAITNLTPYIDIVDFEDAREERWTPWASEPCEAARVFNLAGRARVVRRWYDKSLMHAGEPFSCSDDVPDGQVSITFVDYTVVPAVQQLVSGPRGVHELASGRRWNHMPQVSVTPHLRGDSGPGNARGIVNVRYDPRQPDLRYGALDLRGIELCEEIVVIFTPTKLWTGPQIPKPEMVNADRPMGWLHLIVHNIRFRIAWKACETAGEIPPWIVDTRFMFVGAEQLDAGWVDSPAWHFENPVTNADLAAGAAKVVEDACLEGPLSPEELAETLAERGGWDGIFRFITLDEWKAEVDPELFDLATIAPAKPLYTPVDIRDTIGNHRYNEDFSPEEWAAAIAKQYGTSEAGNEGP</sequence>
<protein>
    <recommendedName>
        <fullName evidence="3">F-box domain-containing protein</fullName>
    </recommendedName>
</protein>
<evidence type="ECO:0000313" key="1">
    <source>
        <dbReference type="EMBL" id="WOO79949.1"/>
    </source>
</evidence>
<dbReference type="GeneID" id="87806706"/>
<evidence type="ECO:0008006" key="3">
    <source>
        <dbReference type="Google" id="ProtNLM"/>
    </source>
</evidence>
<name>A0AAF1BKS5_9TREE</name>
<gene>
    <name evidence="1" type="ORF">LOC62_02G003463</name>
</gene>
<evidence type="ECO:0000313" key="2">
    <source>
        <dbReference type="Proteomes" id="UP000827549"/>
    </source>
</evidence>
<accession>A0AAF1BKS5</accession>
<organism evidence="1 2">
    <name type="scientific">Vanrija pseudolonga</name>
    <dbReference type="NCBI Taxonomy" id="143232"/>
    <lineage>
        <taxon>Eukaryota</taxon>
        <taxon>Fungi</taxon>
        <taxon>Dikarya</taxon>
        <taxon>Basidiomycota</taxon>
        <taxon>Agaricomycotina</taxon>
        <taxon>Tremellomycetes</taxon>
        <taxon>Trichosporonales</taxon>
        <taxon>Trichosporonaceae</taxon>
        <taxon>Vanrija</taxon>
    </lineage>
</organism>
<dbReference type="EMBL" id="CP086715">
    <property type="protein sequence ID" value="WOO79949.1"/>
    <property type="molecule type" value="Genomic_DNA"/>
</dbReference>
<proteinExistence type="predicted"/>
<dbReference type="Proteomes" id="UP000827549">
    <property type="component" value="Chromosome 2"/>
</dbReference>